<reference evidence="5" key="1">
    <citation type="journal article" date="2019" name="Int. J. Syst. Evol. Microbiol.">
        <title>The Global Catalogue of Microorganisms (GCM) 10K type strain sequencing project: providing services to taxonomists for standard genome sequencing and annotation.</title>
        <authorList>
            <consortium name="The Broad Institute Genomics Platform"/>
            <consortium name="The Broad Institute Genome Sequencing Center for Infectious Disease"/>
            <person name="Wu L."/>
            <person name="Ma J."/>
        </authorList>
    </citation>
    <scope>NUCLEOTIDE SEQUENCE [LARGE SCALE GENOMIC DNA]</scope>
    <source>
        <strain evidence="5">JCM 12607</strain>
    </source>
</reference>
<dbReference type="PANTHER" id="PTHR10587">
    <property type="entry name" value="GLYCOSYL TRANSFERASE-RELATED"/>
    <property type="match status" value="1"/>
</dbReference>
<name>A0ABW2X0M3_9ACTN</name>
<feature type="domain" description="NodB homology" evidence="3">
    <location>
        <begin position="155"/>
        <end position="337"/>
    </location>
</feature>
<evidence type="ECO:0000259" key="3">
    <source>
        <dbReference type="PROSITE" id="PS51677"/>
    </source>
</evidence>
<evidence type="ECO:0000313" key="5">
    <source>
        <dbReference type="Proteomes" id="UP001596915"/>
    </source>
</evidence>
<dbReference type="CDD" id="cd10917">
    <property type="entry name" value="CE4_NodB_like_6s_7s"/>
    <property type="match status" value="1"/>
</dbReference>
<dbReference type="Gene3D" id="3.20.20.370">
    <property type="entry name" value="Glycoside hydrolase/deacetylase"/>
    <property type="match status" value="1"/>
</dbReference>
<sequence length="337" mass="36369">MLRSGRGRGPGAHRPVCAVLAALLVAAVGSGCASGADGQPGDIEHRDRPLAGNPGSNPELNPAATPGTNPAAGHPGGPGQHAGRGRVPGGAHENAQLGPAVRAKLAKKWGLDKPPLIAPRPPAVKPRVTTREGFEVKGGDDSLPPVFTTVPTKDRVVFLTMDDGSEKDPELLQMMDELDIPYSAFLSDYEVSDNYGYFGEAQRLGVGINNHTLNHPYLPGLSYAGQEREICGEQEIIEKQFGKRPTLFRPPYGNYNGDTLRIAKSCGIKAVPLWNAEAFPDHMEWREEDEDLHPGDIILTHFRGRGEWDGSMTDLVRAVMKTVTDRGYAVARLEDYV</sequence>
<dbReference type="Proteomes" id="UP001596915">
    <property type="component" value="Unassembled WGS sequence"/>
</dbReference>
<comment type="caution">
    <text evidence="4">The sequence shown here is derived from an EMBL/GenBank/DDBJ whole genome shotgun (WGS) entry which is preliminary data.</text>
</comment>
<evidence type="ECO:0000256" key="2">
    <source>
        <dbReference type="SAM" id="SignalP"/>
    </source>
</evidence>
<dbReference type="InterPro" id="IPR011330">
    <property type="entry name" value="Glyco_hydro/deAcase_b/a-brl"/>
</dbReference>
<keyword evidence="5" id="KW-1185">Reference proteome</keyword>
<dbReference type="GO" id="GO:0016787">
    <property type="term" value="F:hydrolase activity"/>
    <property type="evidence" value="ECO:0007669"/>
    <property type="project" value="UniProtKB-KW"/>
</dbReference>
<feature type="compositionally biased region" description="Low complexity" evidence="1">
    <location>
        <begin position="61"/>
        <end position="73"/>
    </location>
</feature>
<feature type="chain" id="PRO_5047265628" evidence="2">
    <location>
        <begin position="36"/>
        <end position="337"/>
    </location>
</feature>
<feature type="region of interest" description="Disordered" evidence="1">
    <location>
        <begin position="32"/>
        <end position="94"/>
    </location>
</feature>
<dbReference type="EMBL" id="JBHTGL010000008">
    <property type="protein sequence ID" value="MFD0625504.1"/>
    <property type="molecule type" value="Genomic_DNA"/>
</dbReference>
<dbReference type="EC" id="3.-.-.-" evidence="4"/>
<dbReference type="InterPro" id="IPR050248">
    <property type="entry name" value="Polysacc_deacetylase_ArnD"/>
</dbReference>
<dbReference type="PROSITE" id="PS51677">
    <property type="entry name" value="NODB"/>
    <property type="match status" value="1"/>
</dbReference>
<gene>
    <name evidence="4" type="ORF">ACFQ2K_24935</name>
</gene>
<protein>
    <submittedName>
        <fullName evidence="4">Polysaccharide deacetylase family protein</fullName>
        <ecNumber evidence="4">3.-.-.-</ecNumber>
    </submittedName>
</protein>
<keyword evidence="2" id="KW-0732">Signal</keyword>
<keyword evidence="4" id="KW-0378">Hydrolase</keyword>
<dbReference type="InterPro" id="IPR002509">
    <property type="entry name" value="NODB_dom"/>
</dbReference>
<feature type="signal peptide" evidence="2">
    <location>
        <begin position="1"/>
        <end position="35"/>
    </location>
</feature>
<proteinExistence type="predicted"/>
<dbReference type="PROSITE" id="PS51257">
    <property type="entry name" value="PROKAR_LIPOPROTEIN"/>
    <property type="match status" value="1"/>
</dbReference>
<evidence type="ECO:0000313" key="4">
    <source>
        <dbReference type="EMBL" id="MFD0625504.1"/>
    </source>
</evidence>
<evidence type="ECO:0000256" key="1">
    <source>
        <dbReference type="SAM" id="MobiDB-lite"/>
    </source>
</evidence>
<feature type="compositionally biased region" description="Gly residues" evidence="1">
    <location>
        <begin position="74"/>
        <end position="88"/>
    </location>
</feature>
<dbReference type="Pfam" id="PF01522">
    <property type="entry name" value="Polysacc_deac_1"/>
    <property type="match status" value="1"/>
</dbReference>
<accession>A0ABW2X0M3</accession>
<dbReference type="SUPFAM" id="SSF88713">
    <property type="entry name" value="Glycoside hydrolase/deacetylase"/>
    <property type="match status" value="1"/>
</dbReference>
<dbReference type="PANTHER" id="PTHR10587:SF134">
    <property type="entry name" value="SECRETED PROTEIN"/>
    <property type="match status" value="1"/>
</dbReference>
<organism evidence="4 5">
    <name type="scientific">Streptomyces sanglieri</name>
    <dbReference type="NCBI Taxonomy" id="193460"/>
    <lineage>
        <taxon>Bacteria</taxon>
        <taxon>Bacillati</taxon>
        <taxon>Actinomycetota</taxon>
        <taxon>Actinomycetes</taxon>
        <taxon>Kitasatosporales</taxon>
        <taxon>Streptomycetaceae</taxon>
        <taxon>Streptomyces</taxon>
    </lineage>
</organism>